<dbReference type="GO" id="GO:0046872">
    <property type="term" value="F:metal ion binding"/>
    <property type="evidence" value="ECO:0007669"/>
    <property type="project" value="UniProtKB-KW"/>
</dbReference>
<evidence type="ECO:0000256" key="7">
    <source>
        <dbReference type="PROSITE-ProRule" id="PRU00409"/>
    </source>
</evidence>
<dbReference type="GO" id="GO:0005524">
    <property type="term" value="F:ATP binding"/>
    <property type="evidence" value="ECO:0007669"/>
    <property type="project" value="UniProtKB-UniRule"/>
</dbReference>
<dbReference type="InterPro" id="IPR016185">
    <property type="entry name" value="PreATP-grasp_dom_sf"/>
</dbReference>
<dbReference type="NCBIfam" id="TIGR00768">
    <property type="entry name" value="rimK_fam"/>
    <property type="match status" value="1"/>
</dbReference>
<dbReference type="KEGG" id="pis:Pisl_1185"/>
<dbReference type="GO" id="GO:0005737">
    <property type="term" value="C:cytoplasm"/>
    <property type="evidence" value="ECO:0007669"/>
    <property type="project" value="TreeGrafter"/>
</dbReference>
<dbReference type="InterPro" id="IPR013651">
    <property type="entry name" value="ATP-grasp_RimK-type"/>
</dbReference>
<dbReference type="PANTHER" id="PTHR21621:SF2">
    <property type="entry name" value="COENZYME GAMMA-F420-2:ALPHA-L-GLUTAMATE LIGASE"/>
    <property type="match status" value="1"/>
</dbReference>
<evidence type="ECO:0000256" key="3">
    <source>
        <dbReference type="ARBA" id="ARBA00022723"/>
    </source>
</evidence>
<evidence type="ECO:0000256" key="1">
    <source>
        <dbReference type="ARBA" id="ARBA00001946"/>
    </source>
</evidence>
<accession>A1RTS1</accession>
<evidence type="ECO:0000256" key="4">
    <source>
        <dbReference type="ARBA" id="ARBA00022741"/>
    </source>
</evidence>
<dbReference type="Pfam" id="PF22626">
    <property type="entry name" value="LysX_preATP_grasp"/>
    <property type="match status" value="1"/>
</dbReference>
<proteinExistence type="predicted"/>
<dbReference type="InterPro" id="IPR004666">
    <property type="entry name" value="Rp_bS6_RimK/Lys_biosynth_LsyX"/>
</dbReference>
<comment type="cofactor">
    <cofactor evidence="1">
        <name>Mg(2+)</name>
        <dbReference type="ChEBI" id="CHEBI:18420"/>
    </cofactor>
</comment>
<keyword evidence="2 9" id="KW-0436">Ligase</keyword>
<dbReference type="FunFam" id="3.30.470.20:FF:000058">
    <property type="entry name" value="Alpha-aminoadipate--LysW ligase LysX protein"/>
    <property type="match status" value="1"/>
</dbReference>
<dbReference type="STRING" id="384616.Pisl_1185"/>
<dbReference type="SUPFAM" id="SSF52440">
    <property type="entry name" value="PreATP-grasp domain"/>
    <property type="match status" value="1"/>
</dbReference>
<evidence type="ECO:0000259" key="8">
    <source>
        <dbReference type="PROSITE" id="PS50975"/>
    </source>
</evidence>
<dbReference type="Gene3D" id="3.40.50.20">
    <property type="match status" value="1"/>
</dbReference>
<gene>
    <name evidence="9" type="ordered locus">Pisl_1185</name>
</gene>
<keyword evidence="6" id="KW-0460">Magnesium</keyword>
<feature type="domain" description="ATP-grasp" evidence="8">
    <location>
        <begin position="87"/>
        <end position="259"/>
    </location>
</feature>
<dbReference type="InterPro" id="IPR054562">
    <property type="entry name" value="LysX/ArgX_preATP_grasp"/>
</dbReference>
<dbReference type="HOGENOM" id="CLU_054353_2_1_2"/>
<dbReference type="GeneID" id="4617788"/>
<sequence length="265" mass="28803">MVAIVYDVIREEEKMLIKAAERMGIQLRFVKVGEAMDINGWEPDVYLIRTLSHNKGIIAAAVVEGNGGISVNSSVAIATSWNKAVSLAKLKRAGLPIPKTTVLFGETDIEIRKRSIVKTVSGSWGRKVALVSTPEELKLLLRSAEGEVLMLQEMIGTGEDIRIFVVGDRAVAAMRRIPPEGDWRSNAARGGKTLPQDIDGELEELAIKAAKAVGAFYAGVDILIGDRLYVNEVNGIPEFKALTKTTGVDIASHIVQMLLELKKRG</sequence>
<reference evidence="9" key="1">
    <citation type="submission" date="2006-12" db="EMBL/GenBank/DDBJ databases">
        <title>Complete sequence of Pyrobaculum islandicum DSM 4184.</title>
        <authorList>
            <person name="Copeland A."/>
            <person name="Lucas S."/>
            <person name="Lapidus A."/>
            <person name="Barry K."/>
            <person name="Detter J.C."/>
            <person name="Glavina del Rio T."/>
            <person name="Dalin E."/>
            <person name="Tice H."/>
            <person name="Pitluck S."/>
            <person name="Meincke L."/>
            <person name="Brettin T."/>
            <person name="Bruce D."/>
            <person name="Han C."/>
            <person name="Tapia R."/>
            <person name="Gilna P."/>
            <person name="Schmutz J."/>
            <person name="Larimer F."/>
            <person name="Land M."/>
            <person name="Hauser L."/>
            <person name="Kyrpides N."/>
            <person name="Mikhailova N."/>
            <person name="Cozen A.E."/>
            <person name="Fitz-Gibbon S.T."/>
            <person name="House C.H."/>
            <person name="Saltikov C."/>
            <person name="Lowe T."/>
            <person name="Richardson P."/>
        </authorList>
    </citation>
    <scope>NUCLEOTIDE SEQUENCE [LARGE SCALE GENOMIC DNA]</scope>
    <source>
        <strain evidence="9">DSM 4184</strain>
    </source>
</reference>
<name>A1RTS1_PYRIL</name>
<dbReference type="PANTHER" id="PTHR21621">
    <property type="entry name" value="RIBOSOMAL PROTEIN S6 MODIFICATION PROTEIN"/>
    <property type="match status" value="1"/>
</dbReference>
<dbReference type="AlphaFoldDB" id="A1RTS1"/>
<dbReference type="SUPFAM" id="SSF56059">
    <property type="entry name" value="Glutathione synthetase ATP-binding domain-like"/>
    <property type="match status" value="1"/>
</dbReference>
<dbReference type="eggNOG" id="arCOG01589">
    <property type="taxonomic scope" value="Archaea"/>
</dbReference>
<dbReference type="Pfam" id="PF08443">
    <property type="entry name" value="RimK"/>
    <property type="match status" value="1"/>
</dbReference>
<dbReference type="Proteomes" id="UP000002595">
    <property type="component" value="Chromosome"/>
</dbReference>
<keyword evidence="4 7" id="KW-0547">Nucleotide-binding</keyword>
<protein>
    <submittedName>
        <fullName evidence="9">Alpha-L-glutamate ligase, RimK family</fullName>
    </submittedName>
</protein>
<dbReference type="InterPro" id="IPR011761">
    <property type="entry name" value="ATP-grasp"/>
</dbReference>
<dbReference type="GO" id="GO:0043774">
    <property type="term" value="F:coenzyme F420-2 alpha-glutamyl ligase activity"/>
    <property type="evidence" value="ECO:0007669"/>
    <property type="project" value="TreeGrafter"/>
</dbReference>
<keyword evidence="3" id="KW-0479">Metal-binding</keyword>
<keyword evidence="5 7" id="KW-0067">ATP-binding</keyword>
<evidence type="ECO:0000256" key="2">
    <source>
        <dbReference type="ARBA" id="ARBA00022598"/>
    </source>
</evidence>
<keyword evidence="10" id="KW-1185">Reference proteome</keyword>
<evidence type="ECO:0000256" key="5">
    <source>
        <dbReference type="ARBA" id="ARBA00022840"/>
    </source>
</evidence>
<evidence type="ECO:0000256" key="6">
    <source>
        <dbReference type="ARBA" id="ARBA00022842"/>
    </source>
</evidence>
<organism evidence="9 10">
    <name type="scientific">Pyrobaculum islandicum (strain DSM 4184 / JCM 9189 / GEO3)</name>
    <dbReference type="NCBI Taxonomy" id="384616"/>
    <lineage>
        <taxon>Archaea</taxon>
        <taxon>Thermoproteota</taxon>
        <taxon>Thermoprotei</taxon>
        <taxon>Thermoproteales</taxon>
        <taxon>Thermoproteaceae</taxon>
        <taxon>Pyrobaculum</taxon>
    </lineage>
</organism>
<dbReference type="RefSeq" id="WP_011762928.1">
    <property type="nucleotide sequence ID" value="NC_008701.1"/>
</dbReference>
<dbReference type="Gene3D" id="3.30.470.20">
    <property type="entry name" value="ATP-grasp fold, B domain"/>
    <property type="match status" value="1"/>
</dbReference>
<dbReference type="PROSITE" id="PS50975">
    <property type="entry name" value="ATP_GRASP"/>
    <property type="match status" value="1"/>
</dbReference>
<dbReference type="EMBL" id="CP000504">
    <property type="protein sequence ID" value="ABL88353.1"/>
    <property type="molecule type" value="Genomic_DNA"/>
</dbReference>
<dbReference type="OrthoDB" id="33241at2157"/>
<evidence type="ECO:0000313" key="9">
    <source>
        <dbReference type="EMBL" id="ABL88353.1"/>
    </source>
</evidence>
<evidence type="ECO:0000313" key="10">
    <source>
        <dbReference type="Proteomes" id="UP000002595"/>
    </source>
</evidence>